<keyword evidence="1" id="KW-0812">Transmembrane</keyword>
<evidence type="ECO:0000313" key="3">
    <source>
        <dbReference type="Proteomes" id="UP001467690"/>
    </source>
</evidence>
<dbReference type="EMBL" id="JBELOE010000234">
    <property type="protein sequence ID" value="MER2492802.1"/>
    <property type="molecule type" value="Genomic_DNA"/>
</dbReference>
<dbReference type="RefSeq" id="WP_350402274.1">
    <property type="nucleotide sequence ID" value="NZ_JBELOE010000234.1"/>
</dbReference>
<evidence type="ECO:0000256" key="1">
    <source>
        <dbReference type="SAM" id="Phobius"/>
    </source>
</evidence>
<name>A0ABV1RJF6_9ALTE</name>
<feature type="transmembrane region" description="Helical" evidence="1">
    <location>
        <begin position="44"/>
        <end position="62"/>
    </location>
</feature>
<dbReference type="Proteomes" id="UP001467690">
    <property type="component" value="Unassembled WGS sequence"/>
</dbReference>
<reference evidence="2 3" key="1">
    <citation type="submission" date="2024-06" db="EMBL/GenBank/DDBJ databases">
        <authorList>
            <person name="Chen R.Y."/>
        </authorList>
    </citation>
    <scope>NUCLEOTIDE SEQUENCE [LARGE SCALE GENOMIC DNA]</scope>
    <source>
        <strain evidence="2 3">D2</strain>
    </source>
</reference>
<organism evidence="2 3">
    <name type="scientific">Catenovulum sediminis</name>
    <dbReference type="NCBI Taxonomy" id="1740262"/>
    <lineage>
        <taxon>Bacteria</taxon>
        <taxon>Pseudomonadati</taxon>
        <taxon>Pseudomonadota</taxon>
        <taxon>Gammaproteobacteria</taxon>
        <taxon>Alteromonadales</taxon>
        <taxon>Alteromonadaceae</taxon>
        <taxon>Catenovulum</taxon>
    </lineage>
</organism>
<keyword evidence="3" id="KW-1185">Reference proteome</keyword>
<keyword evidence="1" id="KW-0472">Membrane</keyword>
<sequence length="68" mass="7719">MSRELFFRILGGVLVLCLGVPCQLLINSEAVDFWGAMAQTPMAWLLYLLVGFSISEYIYNYLGRRKGN</sequence>
<evidence type="ECO:0000313" key="2">
    <source>
        <dbReference type="EMBL" id="MER2492802.1"/>
    </source>
</evidence>
<gene>
    <name evidence="2" type="ORF">ABS311_13025</name>
</gene>
<proteinExistence type="predicted"/>
<accession>A0ABV1RJF6</accession>
<comment type="caution">
    <text evidence="2">The sequence shown here is derived from an EMBL/GenBank/DDBJ whole genome shotgun (WGS) entry which is preliminary data.</text>
</comment>
<protein>
    <submittedName>
        <fullName evidence="2">Uncharacterized protein</fullName>
    </submittedName>
</protein>
<keyword evidence="1" id="KW-1133">Transmembrane helix</keyword>